<name>A0ABN9X9D7_9DINO</name>
<evidence type="ECO:0000313" key="2">
    <source>
        <dbReference type="Proteomes" id="UP001189429"/>
    </source>
</evidence>
<comment type="caution">
    <text evidence="1">The sequence shown here is derived from an EMBL/GenBank/DDBJ whole genome shotgun (WGS) entry which is preliminary data.</text>
</comment>
<dbReference type="Proteomes" id="UP001189429">
    <property type="component" value="Unassembled WGS sequence"/>
</dbReference>
<dbReference type="EMBL" id="CAUYUJ010020143">
    <property type="protein sequence ID" value="CAK0896106.1"/>
    <property type="molecule type" value="Genomic_DNA"/>
</dbReference>
<keyword evidence="2" id="KW-1185">Reference proteome</keyword>
<sequence>DILELFGKWFVQDLPDASAIANFEDATTRRQDGPIQKIQKGIANKCYTHLPVQLDRKPSDDTLERWRRVLCTTYAGRPDAGEIGENMEVLAESVVKNCISGATLPCRSNFRTEALYLSWGCCAIYWELNPALPSIVGDPSDVNSLRSWARRFIVLKLESQFTPDENNVDVASRCFLEGPSLEHFLETQEARYAYVRYSMLPRRMKYSRKAMLTTLINVNDRVKADTVAFVKRMAN</sequence>
<gene>
    <name evidence="1" type="ORF">PCOR1329_LOCUS74677</name>
</gene>
<evidence type="ECO:0000313" key="1">
    <source>
        <dbReference type="EMBL" id="CAK0896106.1"/>
    </source>
</evidence>
<reference evidence="1" key="1">
    <citation type="submission" date="2023-10" db="EMBL/GenBank/DDBJ databases">
        <authorList>
            <person name="Chen Y."/>
            <person name="Shah S."/>
            <person name="Dougan E. K."/>
            <person name="Thang M."/>
            <person name="Chan C."/>
        </authorList>
    </citation>
    <scope>NUCLEOTIDE SEQUENCE [LARGE SCALE GENOMIC DNA]</scope>
</reference>
<accession>A0ABN9X9D7</accession>
<proteinExistence type="predicted"/>
<feature type="non-terminal residue" evidence="1">
    <location>
        <position position="1"/>
    </location>
</feature>
<protein>
    <submittedName>
        <fullName evidence="1">Uncharacterized protein</fullName>
    </submittedName>
</protein>
<feature type="non-terminal residue" evidence="1">
    <location>
        <position position="235"/>
    </location>
</feature>
<organism evidence="1 2">
    <name type="scientific">Prorocentrum cordatum</name>
    <dbReference type="NCBI Taxonomy" id="2364126"/>
    <lineage>
        <taxon>Eukaryota</taxon>
        <taxon>Sar</taxon>
        <taxon>Alveolata</taxon>
        <taxon>Dinophyceae</taxon>
        <taxon>Prorocentrales</taxon>
        <taxon>Prorocentraceae</taxon>
        <taxon>Prorocentrum</taxon>
    </lineage>
</organism>